<evidence type="ECO:0000313" key="4">
    <source>
        <dbReference type="Proteomes" id="UP000095468"/>
    </source>
</evidence>
<keyword evidence="1" id="KW-1133">Transmembrane helix</keyword>
<name>A0A174EU82_9ACTN</name>
<dbReference type="AlphaFoldDB" id="A0A174EU82"/>
<proteinExistence type="predicted"/>
<sequence>MFKYGKKAGYMGVALLVLAVLPLVVAAFVIPNIGPEVATKFNAAGEVTRWGKSYELLALPVLNLLLSVATYFTAGRQAKNNDDSAAMARIVCERYLRNGCITGVFLNVINVYFMYSAITGTGFGFGF</sequence>
<evidence type="ECO:0000256" key="1">
    <source>
        <dbReference type="SAM" id="Phobius"/>
    </source>
</evidence>
<accession>A0A174EU82</accession>
<organism evidence="3 4">
    <name type="scientific">Collinsella aerofaciens</name>
    <dbReference type="NCBI Taxonomy" id="74426"/>
    <lineage>
        <taxon>Bacteria</taxon>
        <taxon>Bacillati</taxon>
        <taxon>Actinomycetota</taxon>
        <taxon>Coriobacteriia</taxon>
        <taxon>Coriobacteriales</taxon>
        <taxon>Coriobacteriaceae</taxon>
        <taxon>Collinsella</taxon>
    </lineage>
</organism>
<feature type="transmembrane region" description="Helical" evidence="1">
    <location>
        <begin position="95"/>
        <end position="115"/>
    </location>
</feature>
<feature type="domain" description="DUF1648" evidence="2">
    <location>
        <begin position="17"/>
        <end position="63"/>
    </location>
</feature>
<keyword evidence="1" id="KW-0472">Membrane</keyword>
<gene>
    <name evidence="3" type="ORF">ERS852381_01491</name>
</gene>
<dbReference type="EMBL" id="CYYP01000013">
    <property type="protein sequence ID" value="CUO39535.1"/>
    <property type="molecule type" value="Genomic_DNA"/>
</dbReference>
<evidence type="ECO:0000313" key="3">
    <source>
        <dbReference type="EMBL" id="CUO39535.1"/>
    </source>
</evidence>
<keyword evidence="1" id="KW-0812">Transmembrane</keyword>
<protein>
    <submittedName>
        <fullName evidence="3">Predicted integral membrane protein</fullName>
    </submittedName>
</protein>
<feature type="transmembrane region" description="Helical" evidence="1">
    <location>
        <begin position="54"/>
        <end position="74"/>
    </location>
</feature>
<reference evidence="3 4" key="1">
    <citation type="submission" date="2015-09" db="EMBL/GenBank/DDBJ databases">
        <authorList>
            <consortium name="Pathogen Informatics"/>
        </authorList>
    </citation>
    <scope>NUCLEOTIDE SEQUENCE [LARGE SCALE GENOMIC DNA]</scope>
    <source>
        <strain evidence="3 4">2789STDY5608823</strain>
    </source>
</reference>
<evidence type="ECO:0000259" key="2">
    <source>
        <dbReference type="Pfam" id="PF07853"/>
    </source>
</evidence>
<dbReference type="RefSeq" id="WP_055287029.1">
    <property type="nucleotide sequence ID" value="NZ_CYYP01000013.1"/>
</dbReference>
<dbReference type="Pfam" id="PF07853">
    <property type="entry name" value="DUF1648"/>
    <property type="match status" value="1"/>
</dbReference>
<dbReference type="InterPro" id="IPR012867">
    <property type="entry name" value="DUF1648"/>
</dbReference>
<feature type="transmembrane region" description="Helical" evidence="1">
    <location>
        <begin position="12"/>
        <end position="34"/>
    </location>
</feature>
<dbReference type="Proteomes" id="UP000095468">
    <property type="component" value="Unassembled WGS sequence"/>
</dbReference>